<protein>
    <submittedName>
        <fullName evidence="1">5-formyltetrahydrofolate cyclo-ligase</fullName>
    </submittedName>
</protein>
<keyword evidence="2" id="KW-1185">Reference proteome</keyword>
<comment type="caution">
    <text evidence="1">The sequence shown here is derived from an EMBL/GenBank/DDBJ whole genome shotgun (WGS) entry which is preliminary data.</text>
</comment>
<dbReference type="EMBL" id="MU266452">
    <property type="protein sequence ID" value="KAH7923451.1"/>
    <property type="molecule type" value="Genomic_DNA"/>
</dbReference>
<reference evidence="1" key="1">
    <citation type="journal article" date="2021" name="New Phytol.">
        <title>Evolutionary innovations through gain and loss of genes in the ectomycorrhizal Boletales.</title>
        <authorList>
            <person name="Wu G."/>
            <person name="Miyauchi S."/>
            <person name="Morin E."/>
            <person name="Kuo A."/>
            <person name="Drula E."/>
            <person name="Varga T."/>
            <person name="Kohler A."/>
            <person name="Feng B."/>
            <person name="Cao Y."/>
            <person name="Lipzen A."/>
            <person name="Daum C."/>
            <person name="Hundley H."/>
            <person name="Pangilinan J."/>
            <person name="Johnson J."/>
            <person name="Barry K."/>
            <person name="LaButti K."/>
            <person name="Ng V."/>
            <person name="Ahrendt S."/>
            <person name="Min B."/>
            <person name="Choi I.G."/>
            <person name="Park H."/>
            <person name="Plett J.M."/>
            <person name="Magnuson J."/>
            <person name="Spatafora J.W."/>
            <person name="Nagy L.G."/>
            <person name="Henrissat B."/>
            <person name="Grigoriev I.V."/>
            <person name="Yang Z.L."/>
            <person name="Xu J."/>
            <person name="Martin F.M."/>
        </authorList>
    </citation>
    <scope>NUCLEOTIDE SEQUENCE</scope>
    <source>
        <strain evidence="1">KUC20120723A-06</strain>
    </source>
</reference>
<organism evidence="1 2">
    <name type="scientific">Leucogyrophana mollusca</name>
    <dbReference type="NCBI Taxonomy" id="85980"/>
    <lineage>
        <taxon>Eukaryota</taxon>
        <taxon>Fungi</taxon>
        <taxon>Dikarya</taxon>
        <taxon>Basidiomycota</taxon>
        <taxon>Agaricomycotina</taxon>
        <taxon>Agaricomycetes</taxon>
        <taxon>Agaricomycetidae</taxon>
        <taxon>Boletales</taxon>
        <taxon>Boletales incertae sedis</taxon>
        <taxon>Leucogyrophana</taxon>
    </lineage>
</organism>
<evidence type="ECO:0000313" key="2">
    <source>
        <dbReference type="Proteomes" id="UP000790709"/>
    </source>
</evidence>
<name>A0ACB8BCC4_9AGAM</name>
<proteinExistence type="predicted"/>
<accession>A0ACB8BCC4</accession>
<evidence type="ECO:0000313" key="1">
    <source>
        <dbReference type="EMBL" id="KAH7923451.1"/>
    </source>
</evidence>
<dbReference type="Proteomes" id="UP000790709">
    <property type="component" value="Unassembled WGS sequence"/>
</dbReference>
<sequence length="214" mass="23700">MSILQANKKALRRAMASKLRELSPSTIQAQSEAIIAQVLAMPAFQRCKNISCYLSMPTGEVDTSPIVANILRDSGKSLFVPSITGGDGRMDFVRLYDEEDLRAMPAGLWGIPEPTQEWRGQRRQSVQDASCEALDMILVPGVAFDRSLSRLGHGKGFYDRFITSYAASRPRPFLVALALGQQLVDEVPIAEHDWKMDVIVTPEEVIETGLENSF</sequence>
<gene>
    <name evidence="1" type="ORF">BV22DRAFT_1068771</name>
</gene>